<dbReference type="Proteomes" id="UP001496627">
    <property type="component" value="Unassembled WGS sequence"/>
</dbReference>
<reference evidence="1 2" key="1">
    <citation type="submission" date="2024-05" db="EMBL/GenBank/DDBJ databases">
        <title>Neorhizobium sp. Rsf11, a plant growth promoting and heavy metal resistant PAH-degrader.</title>
        <authorList>
            <person name="Golubev S.N."/>
            <person name="Muratova A.Y."/>
            <person name="Markelova M.I."/>
        </authorList>
    </citation>
    <scope>NUCLEOTIDE SEQUENCE [LARGE SCALE GENOMIC DNA]</scope>
    <source>
        <strain evidence="1 2">Rsf11</strain>
    </source>
</reference>
<dbReference type="RefSeq" id="WP_348864161.1">
    <property type="nucleotide sequence ID" value="NZ_JBEAAL010000020.1"/>
</dbReference>
<accession>A0ABV0M7R9</accession>
<sequence>MALLSDYTAGTVTVAAGGTAVTGVGTAWLTAGFQEGDEFFAPGWHGIVQSVNSNTSLTLYPIGIRGAALAGSAYRLRYQGDGSRLTAQARQLIQLLGGGGNLEALGGLSGAANTFPIFTGAGTMDVATLTAFFRGLMDAADGSDLYSQMGEISNGQLPDRLRSIPSSGSPDADTLTSSGFYNVTSTTANIPEAGQGALIVCGVASSVTAQLYIRAQTGTLWVRPRALSAWGTWRRLSMERGSNANGEYVRFGDGTQICTGLLDSGDIDSPTGSLFANSPGVVAWTFPVAFAAAPSISGSQSGSSTRWVNPVSRSTTVGNFRVLSSTTGTTIGFGVSAIGRWF</sequence>
<dbReference type="CDD" id="cd19958">
    <property type="entry name" value="pyocin_knob"/>
    <property type="match status" value="1"/>
</dbReference>
<protein>
    <submittedName>
        <fullName evidence="1">Pyocin knob domain-containing protein</fullName>
    </submittedName>
</protein>
<comment type="caution">
    <text evidence="1">The sequence shown here is derived from an EMBL/GenBank/DDBJ whole genome shotgun (WGS) entry which is preliminary data.</text>
</comment>
<organism evidence="1 2">
    <name type="scientific">Neorhizobium phenanthreniclasticum</name>
    <dbReference type="NCBI Taxonomy" id="3157917"/>
    <lineage>
        <taxon>Bacteria</taxon>
        <taxon>Pseudomonadati</taxon>
        <taxon>Pseudomonadota</taxon>
        <taxon>Alphaproteobacteria</taxon>
        <taxon>Hyphomicrobiales</taxon>
        <taxon>Rhizobiaceae</taxon>
        <taxon>Rhizobium/Agrobacterium group</taxon>
        <taxon>Neorhizobium</taxon>
    </lineage>
</organism>
<proteinExistence type="predicted"/>
<gene>
    <name evidence="1" type="ORF">ABK249_22970</name>
</gene>
<evidence type="ECO:0000313" key="1">
    <source>
        <dbReference type="EMBL" id="MEQ1407787.1"/>
    </source>
</evidence>
<evidence type="ECO:0000313" key="2">
    <source>
        <dbReference type="Proteomes" id="UP001496627"/>
    </source>
</evidence>
<keyword evidence="2" id="KW-1185">Reference proteome</keyword>
<dbReference type="EMBL" id="JBEAAL010000020">
    <property type="protein sequence ID" value="MEQ1407787.1"/>
    <property type="molecule type" value="Genomic_DNA"/>
</dbReference>
<name>A0ABV0M7R9_9HYPH</name>